<feature type="region of interest" description="Disordered" evidence="1">
    <location>
        <begin position="69"/>
        <end position="92"/>
    </location>
</feature>
<gene>
    <name evidence="2" type="ORF">CARN7_1434</name>
</gene>
<dbReference type="AlphaFoldDB" id="E6QTR9"/>
<dbReference type="EMBL" id="CABR01000097">
    <property type="protein sequence ID" value="CBI10641.1"/>
    <property type="molecule type" value="Genomic_DNA"/>
</dbReference>
<organism evidence="2">
    <name type="scientific">mine drainage metagenome</name>
    <dbReference type="NCBI Taxonomy" id="410659"/>
    <lineage>
        <taxon>unclassified sequences</taxon>
        <taxon>metagenomes</taxon>
        <taxon>ecological metagenomes</taxon>
    </lineage>
</organism>
<accession>E6QTR9</accession>
<evidence type="ECO:0000313" key="2">
    <source>
        <dbReference type="EMBL" id="CBI10641.1"/>
    </source>
</evidence>
<evidence type="ECO:0000256" key="1">
    <source>
        <dbReference type="SAM" id="MobiDB-lite"/>
    </source>
</evidence>
<reference evidence="2" key="1">
    <citation type="submission" date="2009-10" db="EMBL/GenBank/DDBJ databases">
        <title>Diversity of trophic interactions inside an arsenic-rich microbial ecosystem.</title>
        <authorList>
            <person name="Bertin P.N."/>
            <person name="Heinrich-Salmeron A."/>
            <person name="Pelletier E."/>
            <person name="Goulhen-Chollet F."/>
            <person name="Arsene-Ploetze F."/>
            <person name="Gallien S."/>
            <person name="Calteau A."/>
            <person name="Vallenet D."/>
            <person name="Casiot C."/>
            <person name="Chane-Woon-Ming B."/>
            <person name="Giloteaux L."/>
            <person name="Barakat M."/>
            <person name="Bonnefoy V."/>
            <person name="Bruneel O."/>
            <person name="Chandler M."/>
            <person name="Cleiss J."/>
            <person name="Duran R."/>
            <person name="Elbaz-Poulichet F."/>
            <person name="Fonknechten N."/>
            <person name="Lauga B."/>
            <person name="Mornico D."/>
            <person name="Ortet P."/>
            <person name="Schaeffer C."/>
            <person name="Siguier P."/>
            <person name="Alexander Thil Smith A."/>
            <person name="Van Dorsselaer A."/>
            <person name="Weissenbach J."/>
            <person name="Medigue C."/>
            <person name="Le Paslier D."/>
        </authorList>
    </citation>
    <scope>NUCLEOTIDE SEQUENCE</scope>
</reference>
<sequence>MSCNSDMHVLERINQSLTLGFRMDKYVRMILDASLIDEKTSIDTAERKTGDMCTVSGKIVSGMASASSRTDITNAGPMSQNAPALSSTSTVY</sequence>
<comment type="caution">
    <text evidence="2">The sequence shown here is derived from an EMBL/GenBank/DDBJ whole genome shotgun (WGS) entry which is preliminary data.</text>
</comment>
<protein>
    <submittedName>
        <fullName evidence="2">Uncharacterized protein</fullName>
    </submittedName>
</protein>
<proteinExistence type="predicted"/>
<name>E6QTR9_9ZZZZ</name>